<dbReference type="Proteomes" id="UP000267096">
    <property type="component" value="Unassembled WGS sequence"/>
</dbReference>
<proteinExistence type="predicted"/>
<gene>
    <name evidence="2" type="ORF">ASIM_LOCUS7879</name>
</gene>
<dbReference type="WBParaSite" id="ASIM_0000811901-mRNA-1">
    <property type="protein sequence ID" value="ASIM_0000811901-mRNA-1"/>
    <property type="gene ID" value="ASIM_0000811901"/>
</dbReference>
<feature type="region of interest" description="Disordered" evidence="1">
    <location>
        <begin position="93"/>
        <end position="118"/>
    </location>
</feature>
<evidence type="ECO:0000313" key="4">
    <source>
        <dbReference type="WBParaSite" id="ASIM_0000811901-mRNA-1"/>
    </source>
</evidence>
<reference evidence="4" key="1">
    <citation type="submission" date="2017-02" db="UniProtKB">
        <authorList>
            <consortium name="WormBaseParasite"/>
        </authorList>
    </citation>
    <scope>IDENTIFICATION</scope>
</reference>
<accession>A0A0M3JKE6</accession>
<organism evidence="4">
    <name type="scientific">Anisakis simplex</name>
    <name type="common">Herring worm</name>
    <dbReference type="NCBI Taxonomy" id="6269"/>
    <lineage>
        <taxon>Eukaryota</taxon>
        <taxon>Metazoa</taxon>
        <taxon>Ecdysozoa</taxon>
        <taxon>Nematoda</taxon>
        <taxon>Chromadorea</taxon>
        <taxon>Rhabditida</taxon>
        <taxon>Spirurina</taxon>
        <taxon>Ascaridomorpha</taxon>
        <taxon>Ascaridoidea</taxon>
        <taxon>Anisakidae</taxon>
        <taxon>Anisakis</taxon>
        <taxon>Anisakis simplex complex</taxon>
    </lineage>
</organism>
<dbReference type="OrthoDB" id="5781878at2759"/>
<feature type="compositionally biased region" description="Acidic residues" evidence="1">
    <location>
        <begin position="93"/>
        <end position="111"/>
    </location>
</feature>
<keyword evidence="3" id="KW-1185">Reference proteome</keyword>
<evidence type="ECO:0000313" key="2">
    <source>
        <dbReference type="EMBL" id="VDK30267.1"/>
    </source>
</evidence>
<evidence type="ECO:0000313" key="3">
    <source>
        <dbReference type="Proteomes" id="UP000267096"/>
    </source>
</evidence>
<sequence>MIVCLNYDKKPVPEWCDEAAKPPEEQECNIEECPTCETSEFGCCPDNSTYAQGPYLEGCSNCSLSDFGCCADNITEATGLNGEGCPEYVALEEEEGSGEETIIELEEEDEEKEKKKEE</sequence>
<name>A0A0M3JKE6_ANISI</name>
<dbReference type="EMBL" id="UYRR01020007">
    <property type="protein sequence ID" value="VDK30267.1"/>
    <property type="molecule type" value="Genomic_DNA"/>
</dbReference>
<evidence type="ECO:0000256" key="1">
    <source>
        <dbReference type="SAM" id="MobiDB-lite"/>
    </source>
</evidence>
<dbReference type="AlphaFoldDB" id="A0A0M3JKE6"/>
<reference evidence="2 3" key="2">
    <citation type="submission" date="2018-11" db="EMBL/GenBank/DDBJ databases">
        <authorList>
            <consortium name="Pathogen Informatics"/>
        </authorList>
    </citation>
    <scope>NUCLEOTIDE SEQUENCE [LARGE SCALE GENOMIC DNA]</scope>
</reference>
<protein>
    <submittedName>
        <fullName evidence="4">Papilin (inferred by orthology to a C. elegans protein)</fullName>
    </submittedName>
</protein>